<gene>
    <name evidence="2" type="ORF">HH214_19710</name>
</gene>
<sequence length="164" mass="17824">MNYKFMKLINALAGGLAGACAVTALHQILKKTDEDAPRMDLLGMESLTKILEKMNAEIPKGDNLYYLTMAGDLFSNSIYYSLIGVGPKKTWLKGSALGLAAGLGAVILPKPLGLNEKHSNRTSETQLLAVLYYFMGGLVSSSVIKLLNRKTEKPYEKVAKAIKN</sequence>
<proteinExistence type="predicted"/>
<accession>A0A7L5E9D8</accession>
<dbReference type="EMBL" id="CP051682">
    <property type="protein sequence ID" value="QJD98484.1"/>
    <property type="molecule type" value="Genomic_DNA"/>
</dbReference>
<keyword evidence="3" id="KW-1185">Reference proteome</keyword>
<dbReference type="KEGG" id="mrob:HH214_19710"/>
<evidence type="ECO:0008006" key="4">
    <source>
        <dbReference type="Google" id="ProtNLM"/>
    </source>
</evidence>
<keyword evidence="1" id="KW-0812">Transmembrane</keyword>
<protein>
    <recommendedName>
        <fullName evidence="4">DUF1440 domain-containing protein</fullName>
    </recommendedName>
</protein>
<feature type="transmembrane region" description="Helical" evidence="1">
    <location>
        <begin position="128"/>
        <end position="147"/>
    </location>
</feature>
<organism evidence="2 3">
    <name type="scientific">Mucilaginibacter robiniae</name>
    <dbReference type="NCBI Taxonomy" id="2728022"/>
    <lineage>
        <taxon>Bacteria</taxon>
        <taxon>Pseudomonadati</taxon>
        <taxon>Bacteroidota</taxon>
        <taxon>Sphingobacteriia</taxon>
        <taxon>Sphingobacteriales</taxon>
        <taxon>Sphingobacteriaceae</taxon>
        <taxon>Mucilaginibacter</taxon>
    </lineage>
</organism>
<evidence type="ECO:0000313" key="3">
    <source>
        <dbReference type="Proteomes" id="UP000503278"/>
    </source>
</evidence>
<name>A0A7L5E9D8_9SPHI</name>
<dbReference type="PROSITE" id="PS51257">
    <property type="entry name" value="PROKAR_LIPOPROTEIN"/>
    <property type="match status" value="1"/>
</dbReference>
<keyword evidence="1" id="KW-0472">Membrane</keyword>
<evidence type="ECO:0000256" key="1">
    <source>
        <dbReference type="SAM" id="Phobius"/>
    </source>
</evidence>
<feature type="transmembrane region" description="Helical" evidence="1">
    <location>
        <begin position="64"/>
        <end position="83"/>
    </location>
</feature>
<keyword evidence="1" id="KW-1133">Transmembrane helix</keyword>
<reference evidence="2 3" key="1">
    <citation type="submission" date="2020-04" db="EMBL/GenBank/DDBJ databases">
        <title>Genome sequencing of novel species.</title>
        <authorList>
            <person name="Heo J."/>
            <person name="Kim S.-J."/>
            <person name="Kim J.-S."/>
            <person name="Hong S.-B."/>
            <person name="Kwon S.-W."/>
        </authorList>
    </citation>
    <scope>NUCLEOTIDE SEQUENCE [LARGE SCALE GENOMIC DNA]</scope>
    <source>
        <strain evidence="2 3">F39-2</strain>
    </source>
</reference>
<evidence type="ECO:0000313" key="2">
    <source>
        <dbReference type="EMBL" id="QJD98484.1"/>
    </source>
</evidence>
<dbReference type="AlphaFoldDB" id="A0A7L5E9D8"/>
<dbReference type="Proteomes" id="UP000503278">
    <property type="component" value="Chromosome"/>
</dbReference>
<feature type="transmembrane region" description="Helical" evidence="1">
    <location>
        <begin position="90"/>
        <end position="108"/>
    </location>
</feature>